<comment type="caution">
    <text evidence="2">The sequence shown here is derived from an EMBL/GenBank/DDBJ whole genome shotgun (WGS) entry which is preliminary data.</text>
</comment>
<name>A0A559TJW2_9HYPH</name>
<evidence type="ECO:0000313" key="3">
    <source>
        <dbReference type="Proteomes" id="UP000319824"/>
    </source>
</evidence>
<proteinExistence type="predicted"/>
<feature type="domain" description="DUF7007" evidence="1">
    <location>
        <begin position="105"/>
        <end position="219"/>
    </location>
</feature>
<dbReference type="InterPro" id="IPR054276">
    <property type="entry name" value="DUF7007"/>
</dbReference>
<dbReference type="Proteomes" id="UP000319824">
    <property type="component" value="Unassembled WGS sequence"/>
</dbReference>
<gene>
    <name evidence="2" type="ORF">BCL32_0241</name>
</gene>
<dbReference type="AlphaFoldDB" id="A0A559TJW2"/>
<sequence length="296" mass="32941">MTTPALQAVEGTTLEVSGVEFGRSADDLSVARVGDLVFAMVPARDGQYFLASAWRIRRPLTELRRDDYYSHYGVIKDEAAFQVRMVEQAEHSREMRALDRQTARMNCSTPWGPSQGATVYAEGIVSHTTAGHGGFKLSSERNVKIHPTLRCAGGWYEEDAAWAAVPLAYPSLFSAYERKCADRTIRDIWPDAWEAIFRRPLAAGESHEKDRRAFERAHAGDWIVISALRSHHHPGMTEVIATIGGVRAAHAEERRFLVPSDEYEVGQFGFVIDTARHSAYDGPSSLIGRPPRRASA</sequence>
<evidence type="ECO:0000259" key="1">
    <source>
        <dbReference type="Pfam" id="PF22653"/>
    </source>
</evidence>
<evidence type="ECO:0000313" key="2">
    <source>
        <dbReference type="EMBL" id="TVZ74908.1"/>
    </source>
</evidence>
<dbReference type="EMBL" id="VISO01000001">
    <property type="protein sequence ID" value="TVZ74908.1"/>
    <property type="molecule type" value="Genomic_DNA"/>
</dbReference>
<protein>
    <recommendedName>
        <fullName evidence="1">DUF7007 domain-containing protein</fullName>
    </recommendedName>
</protein>
<accession>A0A559TJW2</accession>
<reference evidence="2 3" key="1">
    <citation type="submission" date="2019-06" db="EMBL/GenBank/DDBJ databases">
        <title>Pac Bio to generate improved reference genome sequences for organisms with transposon mutant libraries (support for FEBA project).</title>
        <authorList>
            <person name="Blow M."/>
        </authorList>
    </citation>
    <scope>NUCLEOTIDE SEQUENCE [LARGE SCALE GENOMIC DNA]</scope>
    <source>
        <strain evidence="2 3">USDA 1844</strain>
    </source>
</reference>
<organism evidence="2 3">
    <name type="scientific">Rhizobium mongolense USDA 1844</name>
    <dbReference type="NCBI Taxonomy" id="1079460"/>
    <lineage>
        <taxon>Bacteria</taxon>
        <taxon>Pseudomonadati</taxon>
        <taxon>Pseudomonadota</taxon>
        <taxon>Alphaproteobacteria</taxon>
        <taxon>Hyphomicrobiales</taxon>
        <taxon>Rhizobiaceae</taxon>
        <taxon>Rhizobium/Agrobacterium group</taxon>
        <taxon>Rhizobium</taxon>
    </lineage>
</organism>
<dbReference type="Pfam" id="PF22653">
    <property type="entry name" value="DUF7007"/>
    <property type="match status" value="1"/>
</dbReference>